<dbReference type="NCBIfam" id="TIGR01386">
    <property type="entry name" value="cztS_silS_copS"/>
    <property type="match status" value="1"/>
</dbReference>
<feature type="domain" description="HAMP" evidence="16">
    <location>
        <begin position="181"/>
        <end position="234"/>
    </location>
</feature>
<dbReference type="CDD" id="cd00082">
    <property type="entry name" value="HisKA"/>
    <property type="match status" value="1"/>
</dbReference>
<dbReference type="SMART" id="SM00304">
    <property type="entry name" value="HAMP"/>
    <property type="match status" value="1"/>
</dbReference>
<keyword evidence="4 14" id="KW-0997">Cell inner membrane</keyword>
<dbReference type="SUPFAM" id="SSF55874">
    <property type="entry name" value="ATPase domain of HSP90 chaperone/DNA topoisomerase II/histidine kinase"/>
    <property type="match status" value="1"/>
</dbReference>
<dbReference type="Pfam" id="PF00672">
    <property type="entry name" value="HAMP"/>
    <property type="match status" value="1"/>
</dbReference>
<evidence type="ECO:0000259" key="15">
    <source>
        <dbReference type="PROSITE" id="PS50109"/>
    </source>
</evidence>
<evidence type="ECO:0000259" key="16">
    <source>
        <dbReference type="PROSITE" id="PS50885"/>
    </source>
</evidence>
<dbReference type="Pfam" id="PF00512">
    <property type="entry name" value="HisKA"/>
    <property type="match status" value="1"/>
</dbReference>
<comment type="catalytic activity">
    <reaction evidence="1 14">
        <text>ATP + protein L-histidine = ADP + protein N-phospho-L-histidine.</text>
        <dbReference type="EC" id="2.7.13.3"/>
    </reaction>
</comment>
<comment type="subcellular location">
    <subcellularLocation>
        <location evidence="2">Cell inner membrane</location>
        <topology evidence="2">Multi-pass membrane protein</topology>
    </subcellularLocation>
</comment>
<dbReference type="InterPro" id="IPR005467">
    <property type="entry name" value="His_kinase_dom"/>
</dbReference>
<dbReference type="InterPro" id="IPR048590">
    <property type="entry name" value="CusS-like_sensor"/>
</dbReference>
<comment type="caution">
    <text evidence="17">The sequence shown here is derived from an EMBL/GenBank/DDBJ whole genome shotgun (WGS) entry which is preliminary data.</text>
</comment>
<dbReference type="SUPFAM" id="SSF158472">
    <property type="entry name" value="HAMP domain-like"/>
    <property type="match status" value="1"/>
</dbReference>
<keyword evidence="10 14" id="KW-0067">ATP-binding</keyword>
<dbReference type="PATRIC" id="fig|405446.3.peg.2615"/>
<dbReference type="AlphaFoldDB" id="A0A0R0C9C2"/>
<keyword evidence="9 14" id="KW-0418">Kinase</keyword>
<dbReference type="Gene3D" id="1.10.287.130">
    <property type="match status" value="1"/>
</dbReference>
<keyword evidence="13 14" id="KW-0472">Membrane</keyword>
<dbReference type="GO" id="GO:0000155">
    <property type="term" value="F:phosphorelay sensor kinase activity"/>
    <property type="evidence" value="ECO:0007669"/>
    <property type="project" value="InterPro"/>
</dbReference>
<dbReference type="GO" id="GO:0005524">
    <property type="term" value="F:ATP binding"/>
    <property type="evidence" value="ECO:0007669"/>
    <property type="project" value="UniProtKB-KW"/>
</dbReference>
<dbReference type="Proteomes" id="UP000051863">
    <property type="component" value="Unassembled WGS sequence"/>
</dbReference>
<proteinExistence type="predicted"/>
<dbReference type="GO" id="GO:0005886">
    <property type="term" value="C:plasma membrane"/>
    <property type="evidence" value="ECO:0007669"/>
    <property type="project" value="UniProtKB-SubCell"/>
</dbReference>
<keyword evidence="3 14" id="KW-1003">Cell membrane</keyword>
<dbReference type="SMART" id="SM00387">
    <property type="entry name" value="HATPase_c"/>
    <property type="match status" value="1"/>
</dbReference>
<keyword evidence="12 14" id="KW-0902">Two-component regulatory system</keyword>
<dbReference type="PRINTS" id="PR00344">
    <property type="entry name" value="BCTRLSENSOR"/>
</dbReference>
<sequence length="455" mass="49479">MRRRSTVWRLTALLATISVLVMAVLGIAIDQAVRHNFNALDRAELENKAALISDMVATVAPQQLGERLGEALGHHPDIAFWISDADGSTVFSTAPAALLEYAGQQSPTAQRRQQVWRLPDGNHYRVLYLRQPPTQGAPLRLLLAIDGARHAPFLRGFHQLLAACIVLAAVASSLLGGYVVRRTLRPLQSLADEARQITTEHLDRRLSVAAAPAELDHLAQTLNSMLARLQNDFVRLSEFSADLSHELRTPITNLLTQVHVVLAQPRDNAAYRDALGSCAEEMQRLSRIIADMLYLAQAETVDALPTRERVALGSLVDVLLEFYGLLAEDKQVQLRRDGDAELQGNRLMIHRAVANLLSNAIQHCPPGGVVQVRIGSSDGRCSIEVSNPGPQIAADALPRLFDRFYRADRSRGRGHGEGAGLGLAITRAIAQAHGGQVQVASTAQGTTFSLLLPLA</sequence>
<dbReference type="Gene3D" id="6.10.340.10">
    <property type="match status" value="1"/>
</dbReference>
<evidence type="ECO:0000256" key="11">
    <source>
        <dbReference type="ARBA" id="ARBA00022989"/>
    </source>
</evidence>
<dbReference type="SMART" id="SM00388">
    <property type="entry name" value="HisKA"/>
    <property type="match status" value="1"/>
</dbReference>
<protein>
    <recommendedName>
        <fullName evidence="14">Sensor protein</fullName>
        <ecNumber evidence="14">2.7.13.3</ecNumber>
    </recommendedName>
</protein>
<evidence type="ECO:0000256" key="2">
    <source>
        <dbReference type="ARBA" id="ARBA00004429"/>
    </source>
</evidence>
<keyword evidence="8 14" id="KW-0547">Nucleotide-binding</keyword>
<evidence type="ECO:0000256" key="6">
    <source>
        <dbReference type="ARBA" id="ARBA00022679"/>
    </source>
</evidence>
<dbReference type="SUPFAM" id="SSF47384">
    <property type="entry name" value="Homodimeric domain of signal transducing histidine kinase"/>
    <property type="match status" value="1"/>
</dbReference>
<evidence type="ECO:0000256" key="7">
    <source>
        <dbReference type="ARBA" id="ARBA00022692"/>
    </source>
</evidence>
<dbReference type="InterPro" id="IPR003661">
    <property type="entry name" value="HisK_dim/P_dom"/>
</dbReference>
<dbReference type="PANTHER" id="PTHR45436">
    <property type="entry name" value="SENSOR HISTIDINE KINASE YKOH"/>
    <property type="match status" value="1"/>
</dbReference>
<evidence type="ECO:0000256" key="8">
    <source>
        <dbReference type="ARBA" id="ARBA00022741"/>
    </source>
</evidence>
<feature type="domain" description="Histidine kinase" evidence="15">
    <location>
        <begin position="242"/>
        <end position="455"/>
    </location>
</feature>
<evidence type="ECO:0000256" key="10">
    <source>
        <dbReference type="ARBA" id="ARBA00022840"/>
    </source>
</evidence>
<evidence type="ECO:0000256" key="13">
    <source>
        <dbReference type="ARBA" id="ARBA00023136"/>
    </source>
</evidence>
<dbReference type="EC" id="2.7.13.3" evidence="14"/>
<dbReference type="Pfam" id="PF21085">
    <property type="entry name" value="CusS"/>
    <property type="match status" value="1"/>
</dbReference>
<evidence type="ECO:0000256" key="14">
    <source>
        <dbReference type="RuleBase" id="RU364088"/>
    </source>
</evidence>
<evidence type="ECO:0000256" key="4">
    <source>
        <dbReference type="ARBA" id="ARBA00022519"/>
    </source>
</evidence>
<dbReference type="Pfam" id="PF02518">
    <property type="entry name" value="HATPase_c"/>
    <property type="match status" value="1"/>
</dbReference>
<dbReference type="PROSITE" id="PS50885">
    <property type="entry name" value="HAMP"/>
    <property type="match status" value="1"/>
</dbReference>
<name>A0A0R0C9C2_9GAMM</name>
<dbReference type="InterPro" id="IPR036890">
    <property type="entry name" value="HATPase_C_sf"/>
</dbReference>
<accession>A0A0R0C9C2</accession>
<keyword evidence="11 14" id="KW-1133">Transmembrane helix</keyword>
<dbReference type="PANTHER" id="PTHR45436:SF15">
    <property type="entry name" value="SENSOR HISTIDINE KINASE CUSS"/>
    <property type="match status" value="1"/>
</dbReference>
<keyword evidence="5" id="KW-0597">Phosphoprotein</keyword>
<dbReference type="InterPro" id="IPR050428">
    <property type="entry name" value="TCS_sensor_his_kinase"/>
</dbReference>
<gene>
    <name evidence="17" type="ORF">ABB27_14355</name>
</gene>
<evidence type="ECO:0000313" key="17">
    <source>
        <dbReference type="EMBL" id="KRG65872.1"/>
    </source>
</evidence>
<evidence type="ECO:0000256" key="12">
    <source>
        <dbReference type="ARBA" id="ARBA00023012"/>
    </source>
</evidence>
<dbReference type="InterPro" id="IPR006290">
    <property type="entry name" value="CztS_silS_copS"/>
</dbReference>
<dbReference type="InterPro" id="IPR003660">
    <property type="entry name" value="HAMP_dom"/>
</dbReference>
<keyword evidence="6 14" id="KW-0808">Transferase</keyword>
<dbReference type="Gene3D" id="3.30.565.10">
    <property type="entry name" value="Histidine kinase-like ATPase, C-terminal domain"/>
    <property type="match status" value="1"/>
</dbReference>
<evidence type="ECO:0000256" key="1">
    <source>
        <dbReference type="ARBA" id="ARBA00000085"/>
    </source>
</evidence>
<reference evidence="17 18" key="1">
    <citation type="submission" date="2015-05" db="EMBL/GenBank/DDBJ databases">
        <title>Genome sequencing and analysis of members of genus Stenotrophomonas.</title>
        <authorList>
            <person name="Patil P.P."/>
            <person name="Midha S."/>
            <person name="Patil P.B."/>
        </authorList>
    </citation>
    <scope>NUCLEOTIDE SEQUENCE [LARGE SCALE GENOMIC DNA]</scope>
    <source>
        <strain evidence="17 18">DSM 18941</strain>
    </source>
</reference>
<dbReference type="InterPro" id="IPR036097">
    <property type="entry name" value="HisK_dim/P_sf"/>
</dbReference>
<dbReference type="RefSeq" id="WP_057629461.1">
    <property type="nucleotide sequence ID" value="NZ_LDJJ01000050.1"/>
</dbReference>
<dbReference type="PROSITE" id="PS50109">
    <property type="entry name" value="HIS_KIN"/>
    <property type="match status" value="1"/>
</dbReference>
<dbReference type="InterPro" id="IPR003594">
    <property type="entry name" value="HATPase_dom"/>
</dbReference>
<evidence type="ECO:0000256" key="9">
    <source>
        <dbReference type="ARBA" id="ARBA00022777"/>
    </source>
</evidence>
<evidence type="ECO:0000313" key="18">
    <source>
        <dbReference type="Proteomes" id="UP000051863"/>
    </source>
</evidence>
<feature type="transmembrane region" description="Helical" evidence="14">
    <location>
        <begin position="160"/>
        <end position="180"/>
    </location>
</feature>
<organism evidence="17 18">
    <name type="scientific">Stenotrophomonas terrae</name>
    <dbReference type="NCBI Taxonomy" id="405446"/>
    <lineage>
        <taxon>Bacteria</taxon>
        <taxon>Pseudomonadati</taxon>
        <taxon>Pseudomonadota</taxon>
        <taxon>Gammaproteobacteria</taxon>
        <taxon>Lysobacterales</taxon>
        <taxon>Lysobacteraceae</taxon>
        <taxon>Stenotrophomonas</taxon>
    </lineage>
</organism>
<keyword evidence="18" id="KW-1185">Reference proteome</keyword>
<keyword evidence="7 14" id="KW-0812">Transmembrane</keyword>
<evidence type="ECO:0000256" key="3">
    <source>
        <dbReference type="ARBA" id="ARBA00022475"/>
    </source>
</evidence>
<dbReference type="CDD" id="cd00075">
    <property type="entry name" value="HATPase"/>
    <property type="match status" value="1"/>
</dbReference>
<comment type="function">
    <text evidence="14">Member of a two-component regulatory system.</text>
</comment>
<dbReference type="InterPro" id="IPR004358">
    <property type="entry name" value="Sig_transdc_His_kin-like_C"/>
</dbReference>
<dbReference type="CDD" id="cd06225">
    <property type="entry name" value="HAMP"/>
    <property type="match status" value="1"/>
</dbReference>
<dbReference type="EMBL" id="LDJJ01000050">
    <property type="protein sequence ID" value="KRG65872.1"/>
    <property type="molecule type" value="Genomic_DNA"/>
</dbReference>
<evidence type="ECO:0000256" key="5">
    <source>
        <dbReference type="ARBA" id="ARBA00022553"/>
    </source>
</evidence>